<accession>A0A936YXP0</accession>
<keyword evidence="3" id="KW-1185">Reference proteome</keyword>
<feature type="transmembrane region" description="Helical" evidence="1">
    <location>
        <begin position="186"/>
        <end position="202"/>
    </location>
</feature>
<dbReference type="EMBL" id="JAEQNE010000002">
    <property type="protein sequence ID" value="MBL0391238.1"/>
    <property type="molecule type" value="Genomic_DNA"/>
</dbReference>
<proteinExistence type="predicted"/>
<keyword evidence="1" id="KW-0472">Membrane</keyword>
<reference evidence="2 3" key="1">
    <citation type="journal article" date="2017" name="Int. J. Syst. Evol. Microbiol.">
        <title>Ramlibacter monticola sp. nov., isolated from forest soil.</title>
        <authorList>
            <person name="Chaudhary D.K."/>
            <person name="Kim J."/>
        </authorList>
    </citation>
    <scope>NUCLEOTIDE SEQUENCE [LARGE SCALE GENOMIC DNA]</scope>
    <source>
        <strain evidence="2 3">KACC 19175</strain>
    </source>
</reference>
<keyword evidence="1" id="KW-0812">Transmembrane</keyword>
<sequence length="229" mass="25053">MNQNFPFTSYDFWAYLTSGGLLLAAIDLVAGTGFLGQKDWTWAQTAVAVASAYIAGQLTAALSSPIFERGLVGTVLGYPRDNLFGQCIAPSWLRKCLPAYYQPLPPAAQKAALTKGAALGVDGPGERLFWPAFSVAKESKVAKERMDNFINQYGFARNIALVSFVDAAILAWSYNWHGGKAMHGNLALVALGVGVGMTLRYIKFFRHYGLEVFTTFAYSKEKDKEKEAK</sequence>
<name>A0A936YXP0_9BURK</name>
<comment type="caution">
    <text evidence="2">The sequence shown here is derived from an EMBL/GenBank/DDBJ whole genome shotgun (WGS) entry which is preliminary data.</text>
</comment>
<dbReference type="RefSeq" id="WP_201673882.1">
    <property type="nucleotide sequence ID" value="NZ_JAEQNE010000002.1"/>
</dbReference>
<feature type="transmembrane region" description="Helical" evidence="1">
    <location>
        <begin position="12"/>
        <end position="35"/>
    </location>
</feature>
<keyword evidence="1" id="KW-1133">Transmembrane helix</keyword>
<organism evidence="2 3">
    <name type="scientific">Ramlibacter monticola</name>
    <dbReference type="NCBI Taxonomy" id="1926872"/>
    <lineage>
        <taxon>Bacteria</taxon>
        <taxon>Pseudomonadati</taxon>
        <taxon>Pseudomonadota</taxon>
        <taxon>Betaproteobacteria</taxon>
        <taxon>Burkholderiales</taxon>
        <taxon>Comamonadaceae</taxon>
        <taxon>Ramlibacter</taxon>
    </lineage>
</organism>
<gene>
    <name evidence="2" type="ORF">JJ685_08820</name>
</gene>
<feature type="transmembrane region" description="Helical" evidence="1">
    <location>
        <begin position="155"/>
        <end position="174"/>
    </location>
</feature>
<protein>
    <submittedName>
        <fullName evidence="2">Uncharacterized protein</fullName>
    </submittedName>
</protein>
<evidence type="ECO:0000313" key="3">
    <source>
        <dbReference type="Proteomes" id="UP000599109"/>
    </source>
</evidence>
<dbReference type="Proteomes" id="UP000599109">
    <property type="component" value="Unassembled WGS sequence"/>
</dbReference>
<evidence type="ECO:0000313" key="2">
    <source>
        <dbReference type="EMBL" id="MBL0391238.1"/>
    </source>
</evidence>
<evidence type="ECO:0000256" key="1">
    <source>
        <dbReference type="SAM" id="Phobius"/>
    </source>
</evidence>
<dbReference type="AlphaFoldDB" id="A0A936YXP0"/>